<gene>
    <name evidence="5" type="ORF">MAE02_41650</name>
</gene>
<evidence type="ECO:0000313" key="5">
    <source>
        <dbReference type="EMBL" id="GEO16469.1"/>
    </source>
</evidence>
<dbReference type="EMBL" id="BJYU01000065">
    <property type="protein sequence ID" value="GEO16469.1"/>
    <property type="molecule type" value="Genomic_DNA"/>
</dbReference>
<dbReference type="SUPFAM" id="SSF52172">
    <property type="entry name" value="CheY-like"/>
    <property type="match status" value="1"/>
</dbReference>
<dbReference type="InterPro" id="IPR001789">
    <property type="entry name" value="Sig_transdc_resp-reg_receiver"/>
</dbReference>
<dbReference type="Gene3D" id="3.40.50.2300">
    <property type="match status" value="1"/>
</dbReference>
<dbReference type="PROSITE" id="PS50110">
    <property type="entry name" value="RESPONSE_REGULATORY"/>
    <property type="match status" value="1"/>
</dbReference>
<dbReference type="InterPro" id="IPR011006">
    <property type="entry name" value="CheY-like_superfamily"/>
</dbReference>
<keyword evidence="6" id="KW-1185">Reference proteome</keyword>
<feature type="domain" description="Response regulatory" evidence="4">
    <location>
        <begin position="21"/>
        <end position="131"/>
    </location>
</feature>
<keyword evidence="1 2" id="KW-0597">Phosphoprotein</keyword>
<evidence type="ECO:0000256" key="1">
    <source>
        <dbReference type="ARBA" id="ARBA00022553"/>
    </source>
</evidence>
<dbReference type="InterPro" id="IPR050595">
    <property type="entry name" value="Bact_response_regulator"/>
</dbReference>
<evidence type="ECO:0000313" key="6">
    <source>
        <dbReference type="Proteomes" id="UP000321085"/>
    </source>
</evidence>
<reference evidence="5 6" key="1">
    <citation type="submission" date="2019-07" db="EMBL/GenBank/DDBJ databases">
        <title>Whole genome shotgun sequence of Microvirga aerophila NBRC 106136.</title>
        <authorList>
            <person name="Hosoyama A."/>
            <person name="Uohara A."/>
            <person name="Ohji S."/>
            <person name="Ichikawa N."/>
        </authorList>
    </citation>
    <scope>NUCLEOTIDE SEQUENCE [LARGE SCALE GENOMIC DNA]</scope>
    <source>
        <strain evidence="5 6">NBRC 106136</strain>
    </source>
</reference>
<dbReference type="SMART" id="SM00448">
    <property type="entry name" value="REC"/>
    <property type="match status" value="1"/>
</dbReference>
<evidence type="ECO:0000256" key="2">
    <source>
        <dbReference type="PROSITE-ProRule" id="PRU00169"/>
    </source>
</evidence>
<protein>
    <recommendedName>
        <fullName evidence="4">Response regulatory domain-containing protein</fullName>
    </recommendedName>
</protein>
<evidence type="ECO:0000259" key="4">
    <source>
        <dbReference type="PROSITE" id="PS50110"/>
    </source>
</evidence>
<dbReference type="Pfam" id="PF00072">
    <property type="entry name" value="Response_reg"/>
    <property type="match status" value="1"/>
</dbReference>
<comment type="caution">
    <text evidence="5">The sequence shown here is derived from an EMBL/GenBank/DDBJ whole genome shotgun (WGS) entry which is preliminary data.</text>
</comment>
<evidence type="ECO:0000256" key="3">
    <source>
        <dbReference type="SAM" id="MobiDB-lite"/>
    </source>
</evidence>
<accession>A0A512BWY9</accession>
<dbReference type="Proteomes" id="UP000321085">
    <property type="component" value="Unassembled WGS sequence"/>
</dbReference>
<dbReference type="PANTHER" id="PTHR44591:SF24">
    <property type="entry name" value="PROTEIN-GLUTAMATE METHYLESTERASE_PROTEIN-GLUTAMINE GLUTAMINASE 1"/>
    <property type="match status" value="1"/>
</dbReference>
<dbReference type="PANTHER" id="PTHR44591">
    <property type="entry name" value="STRESS RESPONSE REGULATOR PROTEIN 1"/>
    <property type="match status" value="1"/>
</dbReference>
<organism evidence="5 6">
    <name type="scientific">Microvirga aerophila</name>
    <dbReference type="NCBI Taxonomy" id="670291"/>
    <lineage>
        <taxon>Bacteria</taxon>
        <taxon>Pseudomonadati</taxon>
        <taxon>Pseudomonadota</taxon>
        <taxon>Alphaproteobacteria</taxon>
        <taxon>Hyphomicrobiales</taxon>
        <taxon>Methylobacteriaceae</taxon>
        <taxon>Microvirga</taxon>
    </lineage>
</organism>
<dbReference type="GO" id="GO:0000160">
    <property type="term" value="P:phosphorelay signal transduction system"/>
    <property type="evidence" value="ECO:0007669"/>
    <property type="project" value="InterPro"/>
</dbReference>
<feature type="modified residue" description="4-aspartylphosphate" evidence="2">
    <location>
        <position position="71"/>
    </location>
</feature>
<dbReference type="AlphaFoldDB" id="A0A512BWY9"/>
<feature type="region of interest" description="Disordered" evidence="3">
    <location>
        <begin position="137"/>
        <end position="158"/>
    </location>
</feature>
<proteinExistence type="predicted"/>
<name>A0A512BWY9_9HYPH</name>
<sequence length="158" mass="17176">MGTVRHSLGDALMSTGEPKYRILVVEDEAMVNMLLEDMVLDCGCEIIGPVAKFDRALEVAREEEFDVAVLDLNLGGTLSYPIAEVIRARGIPVIFATGYGAAGLLDKFRDCPTLQKPFSLSDFAQSVMVACDLSQAMDRRPHPRSRAGADQPPLPARP</sequence>